<reference evidence="2" key="1">
    <citation type="submission" date="2018-04" db="EMBL/GenBank/DDBJ databases">
        <authorList>
            <person name="Lucker S."/>
            <person name="Sakoula D."/>
        </authorList>
    </citation>
    <scope>NUCLEOTIDE SEQUENCE [LARGE SCALE GENOMIC DNA]</scope>
</reference>
<organism evidence="1 2">
    <name type="scientific">Nitrospira lenta</name>
    <dbReference type="NCBI Taxonomy" id="1436998"/>
    <lineage>
        <taxon>Bacteria</taxon>
        <taxon>Pseudomonadati</taxon>
        <taxon>Nitrospirota</taxon>
        <taxon>Nitrospiria</taxon>
        <taxon>Nitrospirales</taxon>
        <taxon>Nitrospiraceae</taxon>
        <taxon>Nitrospira</taxon>
    </lineage>
</organism>
<dbReference type="Proteomes" id="UP000248168">
    <property type="component" value="Unassembled WGS sequence"/>
</dbReference>
<keyword evidence="2" id="KW-1185">Reference proteome</keyword>
<accession>A0A330L5X2</accession>
<evidence type="ECO:0000313" key="2">
    <source>
        <dbReference type="Proteomes" id="UP000248168"/>
    </source>
</evidence>
<dbReference type="AlphaFoldDB" id="A0A330L5X2"/>
<name>A0A330L5X2_9BACT</name>
<dbReference type="InParanoid" id="A0A330L5X2"/>
<gene>
    <name evidence="1" type="ORF">NITLEN_30139</name>
</gene>
<sequence length="117" mass="12652">MFSIRVNFGAGLLRGHCGVVRLLAWVRGCACVLGQIEEERKGCLGALLNCGLRGQRKRITGRAVRLGLGNFHRLAFGGSAECGQATALPYEEAFIFEALRCSEEGRDMTSIAFESAT</sequence>
<protein>
    <submittedName>
        <fullName evidence="1">Uncharacterized protein</fullName>
    </submittedName>
</protein>
<proteinExistence type="predicted"/>
<dbReference type="EMBL" id="OUNR01000016">
    <property type="protein sequence ID" value="SPP65225.1"/>
    <property type="molecule type" value="Genomic_DNA"/>
</dbReference>
<evidence type="ECO:0000313" key="1">
    <source>
        <dbReference type="EMBL" id="SPP65225.1"/>
    </source>
</evidence>